<dbReference type="InterPro" id="IPR023393">
    <property type="entry name" value="START-like_dom_sf"/>
</dbReference>
<reference evidence="3 4" key="1">
    <citation type="submission" date="2019-02" db="EMBL/GenBank/DDBJ databases">
        <title>Sequencing the genomes of 1000 actinobacteria strains.</title>
        <authorList>
            <person name="Klenk H.-P."/>
        </authorList>
    </citation>
    <scope>NUCLEOTIDE SEQUENCE [LARGE SCALE GENOMIC DNA]</scope>
    <source>
        <strain evidence="3 4">DSM 17364</strain>
    </source>
</reference>
<keyword evidence="4" id="KW-1185">Reference proteome</keyword>
<dbReference type="InterPro" id="IPR036291">
    <property type="entry name" value="NAD(P)-bd_dom_sf"/>
</dbReference>
<feature type="domain" description="DUF1731" evidence="2">
    <location>
        <begin position="467"/>
        <end position="514"/>
    </location>
</feature>
<organism evidence="3 4">
    <name type="scientific">Zhihengliuella halotolerans</name>
    <dbReference type="NCBI Taxonomy" id="370736"/>
    <lineage>
        <taxon>Bacteria</taxon>
        <taxon>Bacillati</taxon>
        <taxon>Actinomycetota</taxon>
        <taxon>Actinomycetes</taxon>
        <taxon>Micrococcales</taxon>
        <taxon>Micrococcaceae</taxon>
        <taxon>Zhihengliuella</taxon>
    </lineage>
</organism>
<name>A0A4Q8AEA8_9MICC</name>
<evidence type="ECO:0000313" key="3">
    <source>
        <dbReference type="EMBL" id="RZU62610.1"/>
    </source>
</evidence>
<dbReference type="SUPFAM" id="SSF51735">
    <property type="entry name" value="NAD(P)-binding Rossmann-fold domains"/>
    <property type="match status" value="1"/>
</dbReference>
<dbReference type="Gene3D" id="3.40.50.720">
    <property type="entry name" value="NAD(P)-binding Rossmann-like Domain"/>
    <property type="match status" value="1"/>
</dbReference>
<protein>
    <recommendedName>
        <fullName evidence="5">DUF1731 domain-containing protein</fullName>
    </recommendedName>
</protein>
<dbReference type="PANTHER" id="PTHR11092:SF0">
    <property type="entry name" value="EPIMERASE FAMILY PROTEIN SDR39U1"/>
    <property type="match status" value="1"/>
</dbReference>
<evidence type="ECO:0000259" key="1">
    <source>
        <dbReference type="Pfam" id="PF01370"/>
    </source>
</evidence>
<feature type="domain" description="NAD-dependent epimerase/dehydratase" evidence="1">
    <location>
        <begin position="205"/>
        <end position="329"/>
    </location>
</feature>
<dbReference type="Gene3D" id="3.30.530.20">
    <property type="match status" value="1"/>
</dbReference>
<dbReference type="InterPro" id="IPR013549">
    <property type="entry name" value="DUF1731"/>
</dbReference>
<gene>
    <name evidence="3" type="ORF">EV380_2208</name>
</gene>
<dbReference type="Pfam" id="PF08338">
    <property type="entry name" value="DUF1731"/>
    <property type="match status" value="1"/>
</dbReference>
<proteinExistence type="predicted"/>
<dbReference type="InterPro" id="IPR001509">
    <property type="entry name" value="Epimerase_deHydtase"/>
</dbReference>
<dbReference type="Pfam" id="PF01370">
    <property type="entry name" value="Epimerase"/>
    <property type="match status" value="1"/>
</dbReference>
<dbReference type="AlphaFoldDB" id="A0A4Q8AEA8"/>
<sequence>MRTQEHFLALSPEQLWPVLSDLTRLPEWNAAVAAMRPASEDESIARGSRLDLVPLPPLVGAIHARLAPPAVVTEFSPPAEHDDAAAPLAPGAPAASLAWRQTQPGGGLLVRWELIPSTERTTGAAGEPVEVAGTLVRQRVSVDGLLAGVFAETAARPLASRFPENCARLYALAQDATPDLATVPSADAGAPDPAASGSPAGQVKIVIAGGTGFLGRQLAADLMCRGHDVVLLTRNPEPTLPFRQAVWDGRTVAEWAGELAAAPGQRVAVVNLAGKLVDVRPTAENIAALRSSRVDSTAALVEASRELENPVSAWVQASTTAIYGDAGEELLTEGSAIPTGTTALPQMTGVAEPWEAAAAEARSERLHLLRTSIVLEQECPAFDRLAMLARAGLGGTVGDGRQWFSWIHLADWLSIVRGLLGLTPGLDVPAGVVNAAAPEPVRNRELMRILRGALAPQPLKRRSLNTPAPLLHVGAVALRTDPALGLTGRHVTSRVLADAGFEFRYPDLPAAIGEIVG</sequence>
<evidence type="ECO:0000313" key="4">
    <source>
        <dbReference type="Proteomes" id="UP000292685"/>
    </source>
</evidence>
<evidence type="ECO:0000259" key="2">
    <source>
        <dbReference type="Pfam" id="PF08338"/>
    </source>
</evidence>
<dbReference type="SUPFAM" id="SSF55961">
    <property type="entry name" value="Bet v1-like"/>
    <property type="match status" value="1"/>
</dbReference>
<comment type="caution">
    <text evidence="3">The sequence shown here is derived from an EMBL/GenBank/DDBJ whole genome shotgun (WGS) entry which is preliminary data.</text>
</comment>
<dbReference type="EMBL" id="SHLA01000001">
    <property type="protein sequence ID" value="RZU62610.1"/>
    <property type="molecule type" value="Genomic_DNA"/>
</dbReference>
<evidence type="ECO:0008006" key="5">
    <source>
        <dbReference type="Google" id="ProtNLM"/>
    </source>
</evidence>
<dbReference type="PANTHER" id="PTHR11092">
    <property type="entry name" value="SUGAR NUCLEOTIDE EPIMERASE RELATED"/>
    <property type="match status" value="1"/>
</dbReference>
<dbReference type="Proteomes" id="UP000292685">
    <property type="component" value="Unassembled WGS sequence"/>
</dbReference>
<accession>A0A4Q8AEA8</accession>